<dbReference type="EMBL" id="CADCXV010001223">
    <property type="protein sequence ID" value="CAB0042821.1"/>
    <property type="molecule type" value="Genomic_DNA"/>
</dbReference>
<evidence type="ECO:0000313" key="2">
    <source>
        <dbReference type="Proteomes" id="UP000479190"/>
    </source>
</evidence>
<organism evidence="1 2">
    <name type="scientific">Trichogramma brassicae</name>
    <dbReference type="NCBI Taxonomy" id="86971"/>
    <lineage>
        <taxon>Eukaryota</taxon>
        <taxon>Metazoa</taxon>
        <taxon>Ecdysozoa</taxon>
        <taxon>Arthropoda</taxon>
        <taxon>Hexapoda</taxon>
        <taxon>Insecta</taxon>
        <taxon>Pterygota</taxon>
        <taxon>Neoptera</taxon>
        <taxon>Endopterygota</taxon>
        <taxon>Hymenoptera</taxon>
        <taxon>Apocrita</taxon>
        <taxon>Proctotrupomorpha</taxon>
        <taxon>Chalcidoidea</taxon>
        <taxon>Trichogrammatidae</taxon>
        <taxon>Trichogramma</taxon>
    </lineage>
</organism>
<sequence length="171" mass="19433">MFDPRGINVRSSRNPCMIHVESAWMIHVDIHAIFFNWLKLLVKCKQHYYSTTVIFLSKSNIHHRKVLFSTTSRRHPSFTRNIICCLVGGVHLGETAELLGFAAAVAELNRREFHCRLHRGQSSSASSGGHCGLHRAIIISVFQFSATHGRGSASRRHRVIVRGFAMFVLFY</sequence>
<dbReference type="AlphaFoldDB" id="A0A6H5J233"/>
<evidence type="ECO:0000313" key="1">
    <source>
        <dbReference type="EMBL" id="CAB0042821.1"/>
    </source>
</evidence>
<accession>A0A6H5J233</accession>
<dbReference type="Proteomes" id="UP000479190">
    <property type="component" value="Unassembled WGS sequence"/>
</dbReference>
<keyword evidence="2" id="KW-1185">Reference proteome</keyword>
<proteinExistence type="predicted"/>
<protein>
    <submittedName>
        <fullName evidence="1">Uncharacterized protein</fullName>
    </submittedName>
</protein>
<gene>
    <name evidence="1" type="ORF">TBRA_LOCUS14415</name>
</gene>
<name>A0A6H5J233_9HYME</name>
<reference evidence="1 2" key="1">
    <citation type="submission" date="2020-02" db="EMBL/GenBank/DDBJ databases">
        <authorList>
            <person name="Ferguson B K."/>
        </authorList>
    </citation>
    <scope>NUCLEOTIDE SEQUENCE [LARGE SCALE GENOMIC DNA]</scope>
</reference>